<protein>
    <recommendedName>
        <fullName evidence="2">Copper type II ascorbate-dependent monooxygenase C-terminal domain-containing protein</fullName>
    </recommendedName>
</protein>
<evidence type="ECO:0000313" key="4">
    <source>
        <dbReference type="Proteomes" id="UP000075604"/>
    </source>
</evidence>
<evidence type="ECO:0000313" key="3">
    <source>
        <dbReference type="EMBL" id="KYF51360.1"/>
    </source>
</evidence>
<dbReference type="Gene3D" id="2.60.120.230">
    <property type="match status" value="1"/>
</dbReference>
<gene>
    <name evidence="3" type="ORF">BE04_37035</name>
</gene>
<dbReference type="InterPro" id="IPR014784">
    <property type="entry name" value="Cu2_ascorb_mOase-like_C"/>
</dbReference>
<reference evidence="3 4" key="1">
    <citation type="submission" date="2014-02" db="EMBL/GenBank/DDBJ databases">
        <title>The small core and large imbalanced accessory genome model reveals a collaborative survival strategy of Sorangium cellulosum strains in nature.</title>
        <authorList>
            <person name="Han K."/>
            <person name="Peng R."/>
            <person name="Blom J."/>
            <person name="Li Y.-Z."/>
        </authorList>
    </citation>
    <scope>NUCLEOTIDE SEQUENCE [LARGE SCALE GENOMIC DNA]</scope>
    <source>
        <strain evidence="3 4">So0157-18</strain>
    </source>
</reference>
<proteinExistence type="predicted"/>
<dbReference type="InterPro" id="IPR024548">
    <property type="entry name" value="Cu2_monoox_C"/>
</dbReference>
<organism evidence="3 4">
    <name type="scientific">Sorangium cellulosum</name>
    <name type="common">Polyangium cellulosum</name>
    <dbReference type="NCBI Taxonomy" id="56"/>
    <lineage>
        <taxon>Bacteria</taxon>
        <taxon>Pseudomonadati</taxon>
        <taxon>Myxococcota</taxon>
        <taxon>Polyangia</taxon>
        <taxon>Polyangiales</taxon>
        <taxon>Polyangiaceae</taxon>
        <taxon>Sorangium</taxon>
    </lineage>
</organism>
<dbReference type="GO" id="GO:0016715">
    <property type="term" value="F:oxidoreductase activity, acting on paired donors, with incorporation or reduction of molecular oxygen, reduced ascorbate as one donor, and incorporation of one atom of oxygen"/>
    <property type="evidence" value="ECO:0007669"/>
    <property type="project" value="InterPro"/>
</dbReference>
<dbReference type="PROSITE" id="PS51257">
    <property type="entry name" value="PROKAR_LIPOPROTEIN"/>
    <property type="match status" value="1"/>
</dbReference>
<feature type="domain" description="Copper type II ascorbate-dependent monooxygenase C-terminal" evidence="2">
    <location>
        <begin position="215"/>
        <end position="319"/>
    </location>
</feature>
<dbReference type="EMBL" id="JELX01003772">
    <property type="protein sequence ID" value="KYF51360.1"/>
    <property type="molecule type" value="Genomic_DNA"/>
</dbReference>
<sequence>MRTPIKLVALLGTCTLVGCASSDPSSDVPEDDLLAPPPAGAGVQFRMVAMLDPGVEIQRCKLFVVPPEGLNIQRDEVRFSSGSHHVLLYETPYAELPTETRHGVPIDATQVHDCKDGPQGEWEINGVFAGSQSRDGASFLGELPPGVAVKVPPGKVLLMNTHYINASAEPIETDARINIYTIPDGEVEIEGGMLFHYNPFIDVPARGASSARMRCTADQDISVVRIQSHTHSRGVGYVAHKVDLDGEMTELYAHDQWENVPTREFSPFLEVKKGEALDYRCDFANAEEREIAQGLTTKDEMCMLIGPYFPRSPMYENCHTKEGLLAATWFGSGAATCAEALSCLGEAKAADGGNGPRSFGCIVNSCENVGPAISNVIRCQWSAGYGACAEACSQPGEACESCMATACKADLDACQIATCG</sequence>
<comment type="caution">
    <text evidence="3">The sequence shown here is derived from an EMBL/GenBank/DDBJ whole genome shotgun (WGS) entry which is preliminary data.</text>
</comment>
<dbReference type="AlphaFoldDB" id="A0A150P6R8"/>
<dbReference type="Pfam" id="PF03712">
    <property type="entry name" value="Cu2_monoox_C"/>
    <property type="match status" value="1"/>
</dbReference>
<dbReference type="Proteomes" id="UP000075604">
    <property type="component" value="Unassembled WGS sequence"/>
</dbReference>
<dbReference type="SUPFAM" id="SSF49742">
    <property type="entry name" value="PHM/PNGase F"/>
    <property type="match status" value="1"/>
</dbReference>
<dbReference type="InterPro" id="IPR008977">
    <property type="entry name" value="PHM/PNGase_F_dom_sf"/>
</dbReference>
<evidence type="ECO:0000256" key="1">
    <source>
        <dbReference type="ARBA" id="ARBA00023157"/>
    </source>
</evidence>
<name>A0A150P6R8_SORCE</name>
<keyword evidence="1" id="KW-1015">Disulfide bond</keyword>
<evidence type="ECO:0000259" key="2">
    <source>
        <dbReference type="Pfam" id="PF03712"/>
    </source>
</evidence>
<accession>A0A150P6R8</accession>